<dbReference type="PANTHER" id="PTHR15002">
    <property type="entry name" value="RIBOSOMAL BIOGENESIS PROTEIN LAS1L"/>
    <property type="match status" value="1"/>
</dbReference>
<dbReference type="GO" id="GO:0004519">
    <property type="term" value="F:endonuclease activity"/>
    <property type="evidence" value="ECO:0007669"/>
    <property type="project" value="InterPro"/>
</dbReference>
<name>A0A6A6U5Q9_9PEZI</name>
<gene>
    <name evidence="1" type="ORF">BT63DRAFT_427381</name>
</gene>
<organism evidence="1 2">
    <name type="scientific">Microthyrium microscopicum</name>
    <dbReference type="NCBI Taxonomy" id="703497"/>
    <lineage>
        <taxon>Eukaryota</taxon>
        <taxon>Fungi</taxon>
        <taxon>Dikarya</taxon>
        <taxon>Ascomycota</taxon>
        <taxon>Pezizomycotina</taxon>
        <taxon>Dothideomycetes</taxon>
        <taxon>Dothideomycetes incertae sedis</taxon>
        <taxon>Microthyriales</taxon>
        <taxon>Microthyriaceae</taxon>
        <taxon>Microthyrium</taxon>
    </lineage>
</organism>
<dbReference type="InterPro" id="IPR007174">
    <property type="entry name" value="Las1"/>
</dbReference>
<dbReference type="GO" id="GO:0090730">
    <property type="term" value="C:Las1 complex"/>
    <property type="evidence" value="ECO:0007669"/>
    <property type="project" value="InterPro"/>
</dbReference>
<evidence type="ECO:0000313" key="1">
    <source>
        <dbReference type="EMBL" id="KAF2666966.1"/>
    </source>
</evidence>
<dbReference type="PANTHER" id="PTHR15002:SF0">
    <property type="entry name" value="RIBOSOMAL BIOGENESIS PROTEIN LAS1L"/>
    <property type="match status" value="1"/>
</dbReference>
<dbReference type="GO" id="GO:0000460">
    <property type="term" value="P:maturation of 5.8S rRNA"/>
    <property type="evidence" value="ECO:0007669"/>
    <property type="project" value="TreeGrafter"/>
</dbReference>
<dbReference type="AlphaFoldDB" id="A0A6A6U5Q9"/>
<dbReference type="OrthoDB" id="10263222at2759"/>
<dbReference type="GO" id="GO:0030687">
    <property type="term" value="C:preribosome, large subunit precursor"/>
    <property type="evidence" value="ECO:0007669"/>
    <property type="project" value="TreeGrafter"/>
</dbReference>
<proteinExistence type="predicted"/>
<reference evidence="1" key="1">
    <citation type="journal article" date="2020" name="Stud. Mycol.">
        <title>101 Dothideomycetes genomes: a test case for predicting lifestyles and emergence of pathogens.</title>
        <authorList>
            <person name="Haridas S."/>
            <person name="Albert R."/>
            <person name="Binder M."/>
            <person name="Bloem J."/>
            <person name="Labutti K."/>
            <person name="Salamov A."/>
            <person name="Andreopoulos B."/>
            <person name="Baker S."/>
            <person name="Barry K."/>
            <person name="Bills G."/>
            <person name="Bluhm B."/>
            <person name="Cannon C."/>
            <person name="Castanera R."/>
            <person name="Culley D."/>
            <person name="Daum C."/>
            <person name="Ezra D."/>
            <person name="Gonzalez J."/>
            <person name="Henrissat B."/>
            <person name="Kuo A."/>
            <person name="Liang C."/>
            <person name="Lipzen A."/>
            <person name="Lutzoni F."/>
            <person name="Magnuson J."/>
            <person name="Mondo S."/>
            <person name="Nolan M."/>
            <person name="Ohm R."/>
            <person name="Pangilinan J."/>
            <person name="Park H.-J."/>
            <person name="Ramirez L."/>
            <person name="Alfaro M."/>
            <person name="Sun H."/>
            <person name="Tritt A."/>
            <person name="Yoshinaga Y."/>
            <person name="Zwiers L.-H."/>
            <person name="Turgeon B."/>
            <person name="Goodwin S."/>
            <person name="Spatafora J."/>
            <person name="Crous P."/>
            <person name="Grigoriev I."/>
        </authorList>
    </citation>
    <scope>NUCLEOTIDE SEQUENCE</scope>
    <source>
        <strain evidence="1">CBS 115976</strain>
    </source>
</reference>
<dbReference type="Pfam" id="PF04031">
    <property type="entry name" value="Las1"/>
    <property type="match status" value="1"/>
</dbReference>
<accession>A0A6A6U5Q9</accession>
<dbReference type="GO" id="GO:0000470">
    <property type="term" value="P:maturation of LSU-rRNA"/>
    <property type="evidence" value="ECO:0007669"/>
    <property type="project" value="TreeGrafter"/>
</dbReference>
<protein>
    <submittedName>
        <fullName evidence="1">Las1-domain-containing protein</fullName>
    </submittedName>
</protein>
<dbReference type="EMBL" id="MU004238">
    <property type="protein sequence ID" value="KAF2666966.1"/>
    <property type="molecule type" value="Genomic_DNA"/>
</dbReference>
<sequence length="410" mass="46079">MPTPHIHPWRTKHDLLTVRSLLYPASPSPSSQLQGLAIVDAWTTRDASTIPHPIAATAMLLDALLLHSSSTTTSPFARRGALGLAIARFVTGFCDTPPSTLAVARRSMYAVAEELRLPSEWVRMRHEITHGAMPGVDEMVDAARAAVGWLWERYWKGLDAGRAVVKAEEVREQLKAVVRERKMEIKGQENGVREILDGLVVRVDGDWTAVAKVLVEKRFMLAGLRYVLSWSGSGGWLMCDRQEQGMKVSFLVWDVPLRYLVDADLGFLVSLYEAFRNALLCVAEEEKEAIIQWIAHLISDQKWKQALLEQSSVEDVYTETMEFCLLNPGIKIRELGSLLLKYGSRDFKEDWIEIFTASELNEDDRVADGVVELQEREAMDLDSDAQIAHQPDEGGWNMLQGVWTPRPIGI</sequence>
<evidence type="ECO:0000313" key="2">
    <source>
        <dbReference type="Proteomes" id="UP000799302"/>
    </source>
</evidence>
<dbReference type="Proteomes" id="UP000799302">
    <property type="component" value="Unassembled WGS sequence"/>
</dbReference>
<keyword evidence="2" id="KW-1185">Reference proteome</keyword>